<evidence type="ECO:0000256" key="1">
    <source>
        <dbReference type="SAM" id="MobiDB-lite"/>
    </source>
</evidence>
<feature type="region of interest" description="Disordered" evidence="1">
    <location>
        <begin position="76"/>
        <end position="119"/>
    </location>
</feature>
<gene>
    <name evidence="2" type="ORF">C1645_838406</name>
</gene>
<reference evidence="2 3" key="1">
    <citation type="submission" date="2018-06" db="EMBL/GenBank/DDBJ databases">
        <title>Comparative genomics reveals the genomic features of Rhizophagus irregularis, R. cerebriforme, R. diaphanum and Gigaspora rosea, and their symbiotic lifestyle signature.</title>
        <authorList>
            <person name="Morin E."/>
            <person name="San Clemente H."/>
            <person name="Chen E.C.H."/>
            <person name="De La Providencia I."/>
            <person name="Hainaut M."/>
            <person name="Kuo A."/>
            <person name="Kohler A."/>
            <person name="Murat C."/>
            <person name="Tang N."/>
            <person name="Roy S."/>
            <person name="Loubradou J."/>
            <person name="Henrissat B."/>
            <person name="Grigoriev I.V."/>
            <person name="Corradi N."/>
            <person name="Roux C."/>
            <person name="Martin F.M."/>
        </authorList>
    </citation>
    <scope>NUCLEOTIDE SEQUENCE [LARGE SCALE GENOMIC DNA]</scope>
    <source>
        <strain evidence="2 3">DAOM 227022</strain>
    </source>
</reference>
<feature type="compositionally biased region" description="Acidic residues" evidence="1">
    <location>
        <begin position="100"/>
        <end position="119"/>
    </location>
</feature>
<evidence type="ECO:0000313" key="3">
    <source>
        <dbReference type="Proteomes" id="UP000265703"/>
    </source>
</evidence>
<keyword evidence="3" id="KW-1185">Reference proteome</keyword>
<dbReference type="AlphaFoldDB" id="A0A397S2H1"/>
<proteinExistence type="predicted"/>
<dbReference type="OrthoDB" id="2407570at2759"/>
<evidence type="ECO:0000313" key="2">
    <source>
        <dbReference type="EMBL" id="RIA80603.1"/>
    </source>
</evidence>
<sequence length="119" mass="13839">MTKVGRVRRNKNYEIENDHLLDLVMMKIMNPAIPGENEYEGPKLLTIYKEWEIRLSPRYEGSLKTAIKKVVLKYNDGNENTDYSKNKNYRSTSSQKSVLADDEELDESDESDKSDESDE</sequence>
<dbReference type="EMBL" id="QKYT01000934">
    <property type="protein sequence ID" value="RIA80603.1"/>
    <property type="molecule type" value="Genomic_DNA"/>
</dbReference>
<organism evidence="2 3">
    <name type="scientific">Glomus cerebriforme</name>
    <dbReference type="NCBI Taxonomy" id="658196"/>
    <lineage>
        <taxon>Eukaryota</taxon>
        <taxon>Fungi</taxon>
        <taxon>Fungi incertae sedis</taxon>
        <taxon>Mucoromycota</taxon>
        <taxon>Glomeromycotina</taxon>
        <taxon>Glomeromycetes</taxon>
        <taxon>Glomerales</taxon>
        <taxon>Glomeraceae</taxon>
        <taxon>Glomus</taxon>
    </lineage>
</organism>
<dbReference type="Proteomes" id="UP000265703">
    <property type="component" value="Unassembled WGS sequence"/>
</dbReference>
<comment type="caution">
    <text evidence="2">The sequence shown here is derived from an EMBL/GenBank/DDBJ whole genome shotgun (WGS) entry which is preliminary data.</text>
</comment>
<protein>
    <submittedName>
        <fullName evidence="2">Uncharacterized protein</fullName>
    </submittedName>
</protein>
<name>A0A397S2H1_9GLOM</name>
<accession>A0A397S2H1</accession>